<dbReference type="InterPro" id="IPR029044">
    <property type="entry name" value="Nucleotide-diphossugar_trans"/>
</dbReference>
<evidence type="ECO:0000313" key="2">
    <source>
        <dbReference type="EMBL" id="SNY78160.1"/>
    </source>
</evidence>
<dbReference type="Proteomes" id="UP000219565">
    <property type="component" value="Unassembled WGS sequence"/>
</dbReference>
<dbReference type="InterPro" id="IPR025877">
    <property type="entry name" value="MobA-like_NTP_Trfase"/>
</dbReference>
<evidence type="ECO:0000313" key="3">
    <source>
        <dbReference type="Proteomes" id="UP000219565"/>
    </source>
</evidence>
<name>A0A285KZR9_9NOCA</name>
<evidence type="ECO:0000259" key="1">
    <source>
        <dbReference type="Pfam" id="PF12804"/>
    </source>
</evidence>
<protein>
    <submittedName>
        <fullName evidence="2">Molybdenum cofactor cytidylyltransferase</fullName>
    </submittedName>
</protein>
<keyword evidence="3" id="KW-1185">Reference proteome</keyword>
<dbReference type="AlphaFoldDB" id="A0A285KZR9"/>
<dbReference type="PANTHER" id="PTHR43777:SF1">
    <property type="entry name" value="MOLYBDENUM COFACTOR CYTIDYLYLTRANSFERASE"/>
    <property type="match status" value="1"/>
</dbReference>
<accession>A0A285KZR9</accession>
<sequence>MTSGFVTGVVLAAGTSRRLGTAKQLLPYRNTTVLGATLDVVRSCAFDQMIVTLGGSAEAIRQRVDLTGLAVVMAEEFGSGCSSSLRSALRSVDPQADGIVLVLGDQPGLSATTVDRLIAEGTTGAITVCRYRDGLGHPFWLSRGMFGELAELHGDKAVWKIIESGRVPVSLLDVDAPVPLDVDTWDDYERLRAASPP</sequence>
<keyword evidence="2" id="KW-0548">Nucleotidyltransferase</keyword>
<dbReference type="PANTHER" id="PTHR43777">
    <property type="entry name" value="MOLYBDENUM COFACTOR CYTIDYLYLTRANSFERASE"/>
    <property type="match status" value="1"/>
</dbReference>
<keyword evidence="2" id="KW-0808">Transferase</keyword>
<dbReference type="SUPFAM" id="SSF53448">
    <property type="entry name" value="Nucleotide-diphospho-sugar transferases"/>
    <property type="match status" value="1"/>
</dbReference>
<dbReference type="RefSeq" id="WP_097243972.1">
    <property type="nucleotide sequence ID" value="NZ_JAMTCW010000005.1"/>
</dbReference>
<dbReference type="EMBL" id="OBEG01000001">
    <property type="protein sequence ID" value="SNY78160.1"/>
    <property type="molecule type" value="Genomic_DNA"/>
</dbReference>
<dbReference type="STRING" id="1379680.GCA_001612615_02362"/>
<feature type="domain" description="MobA-like NTP transferase" evidence="1">
    <location>
        <begin position="8"/>
        <end position="164"/>
    </location>
</feature>
<dbReference type="Gene3D" id="3.90.550.10">
    <property type="entry name" value="Spore Coat Polysaccharide Biosynthesis Protein SpsA, Chain A"/>
    <property type="match status" value="1"/>
</dbReference>
<organism evidence="2 3">
    <name type="scientific">Nocardia amikacinitolerans</name>
    <dbReference type="NCBI Taxonomy" id="756689"/>
    <lineage>
        <taxon>Bacteria</taxon>
        <taxon>Bacillati</taxon>
        <taxon>Actinomycetota</taxon>
        <taxon>Actinomycetes</taxon>
        <taxon>Mycobacteriales</taxon>
        <taxon>Nocardiaceae</taxon>
        <taxon>Nocardia</taxon>
    </lineage>
</organism>
<dbReference type="Pfam" id="PF12804">
    <property type="entry name" value="NTP_transf_3"/>
    <property type="match status" value="1"/>
</dbReference>
<reference evidence="2 3" key="1">
    <citation type="submission" date="2017-09" db="EMBL/GenBank/DDBJ databases">
        <authorList>
            <person name="Ehlers B."/>
            <person name="Leendertz F.H."/>
        </authorList>
    </citation>
    <scope>NUCLEOTIDE SEQUENCE [LARGE SCALE GENOMIC DNA]</scope>
    <source>
        <strain evidence="2 3">DSM 45537</strain>
    </source>
</reference>
<dbReference type="CDD" id="cd04182">
    <property type="entry name" value="GT_2_like_f"/>
    <property type="match status" value="1"/>
</dbReference>
<proteinExistence type="predicted"/>
<dbReference type="OrthoDB" id="285216at2"/>
<gene>
    <name evidence="2" type="ORF">SAMN04244553_1197</name>
</gene>
<dbReference type="GO" id="GO:0016779">
    <property type="term" value="F:nucleotidyltransferase activity"/>
    <property type="evidence" value="ECO:0007669"/>
    <property type="project" value="UniProtKB-KW"/>
</dbReference>